<feature type="transmembrane region" description="Helical" evidence="1">
    <location>
        <begin position="50"/>
        <end position="72"/>
    </location>
</feature>
<keyword evidence="3" id="KW-1185">Reference proteome</keyword>
<keyword evidence="1" id="KW-0812">Transmembrane</keyword>
<gene>
    <name evidence="2" type="ORF">T9R20_00375</name>
</gene>
<evidence type="ECO:0000313" key="2">
    <source>
        <dbReference type="EMBL" id="WQB70448.1"/>
    </source>
</evidence>
<protein>
    <submittedName>
        <fullName evidence="2">Small multidrug efflux protein</fullName>
    </submittedName>
</protein>
<keyword evidence="1" id="KW-1133">Transmembrane helix</keyword>
<keyword evidence="1" id="KW-0472">Membrane</keyword>
<dbReference type="RefSeq" id="WP_322410591.1">
    <property type="nucleotide sequence ID" value="NZ_CP139779.1"/>
</dbReference>
<feature type="transmembrane region" description="Helical" evidence="1">
    <location>
        <begin position="166"/>
        <end position="191"/>
    </location>
</feature>
<dbReference type="Proteomes" id="UP001324533">
    <property type="component" value="Chromosome"/>
</dbReference>
<reference evidence="2 3" key="1">
    <citation type="submission" date="2023-06" db="EMBL/GenBank/DDBJ databases">
        <title>Rock-solubilizing bacteria, Microbacterium invictum, promotes re-establishment of vegetation in rocky wasteland by accelerating rock bio-weathering and reshaping soil bacterial community.</title>
        <authorList>
            <person name="Liu C."/>
        </authorList>
    </citation>
    <scope>NUCLEOTIDE SEQUENCE [LARGE SCALE GENOMIC DNA]</scope>
    <source>
        <strain evidence="2 3">X-18</strain>
    </source>
</reference>
<evidence type="ECO:0000256" key="1">
    <source>
        <dbReference type="SAM" id="Phobius"/>
    </source>
</evidence>
<organism evidence="2 3">
    <name type="scientific">Microbacterium invictum</name>
    <dbReference type="NCBI Taxonomy" id="515415"/>
    <lineage>
        <taxon>Bacteria</taxon>
        <taxon>Bacillati</taxon>
        <taxon>Actinomycetota</taxon>
        <taxon>Actinomycetes</taxon>
        <taxon>Micrococcales</taxon>
        <taxon>Microbacteriaceae</taxon>
        <taxon>Microbacterium</taxon>
    </lineage>
</organism>
<name>A0ABZ0VA06_9MICO</name>
<sequence>MSSPYEGFQTFVDQLPEFLQPLLVALLGMIPYVEGEGSAAIGILGGIHPVVAALAGIAGNLLSVVLVVLLGSRVRESVVARRAAKTAVASTGPHTTKTSTMVMERPTATDADTERDSRRAKGRRRLQRWLVRFGVPGASIIAPFALPTQLTAAFFVASGVKKGWVILWQGVAIVLWTALVAAAALGVVNLFGWQ</sequence>
<accession>A0ABZ0VA06</accession>
<dbReference type="EMBL" id="CP139779">
    <property type="protein sequence ID" value="WQB70448.1"/>
    <property type="molecule type" value="Genomic_DNA"/>
</dbReference>
<feature type="transmembrane region" description="Helical" evidence="1">
    <location>
        <begin position="129"/>
        <end position="146"/>
    </location>
</feature>
<proteinExistence type="predicted"/>
<evidence type="ECO:0000313" key="3">
    <source>
        <dbReference type="Proteomes" id="UP001324533"/>
    </source>
</evidence>